<name>A0AA88YJV4_PINIB</name>
<feature type="domain" description="Sulfotransferase" evidence="3">
    <location>
        <begin position="55"/>
        <end position="309"/>
    </location>
</feature>
<evidence type="ECO:0000259" key="3">
    <source>
        <dbReference type="Pfam" id="PF00685"/>
    </source>
</evidence>
<protein>
    <recommendedName>
        <fullName evidence="3">Sulfotransferase domain-containing protein</fullName>
    </recommendedName>
</protein>
<reference evidence="4" key="1">
    <citation type="submission" date="2019-08" db="EMBL/GenBank/DDBJ databases">
        <title>The improved chromosome-level genome for the pearl oyster Pinctada fucata martensii using PacBio sequencing and Hi-C.</title>
        <authorList>
            <person name="Zheng Z."/>
        </authorList>
    </citation>
    <scope>NUCLEOTIDE SEQUENCE</scope>
    <source>
        <strain evidence="4">ZZ-2019</strain>
        <tissue evidence="4">Adductor muscle</tissue>
    </source>
</reference>
<gene>
    <name evidence="4" type="ORF">FSP39_005914</name>
</gene>
<dbReference type="Pfam" id="PF00685">
    <property type="entry name" value="Sulfotransfer_1"/>
    <property type="match status" value="1"/>
</dbReference>
<dbReference type="Gene3D" id="3.40.50.300">
    <property type="entry name" value="P-loop containing nucleotide triphosphate hydrolases"/>
    <property type="match status" value="1"/>
</dbReference>
<accession>A0AA88YJV4</accession>
<keyword evidence="2" id="KW-0808">Transferase</keyword>
<evidence type="ECO:0000256" key="2">
    <source>
        <dbReference type="ARBA" id="ARBA00022679"/>
    </source>
</evidence>
<dbReference type="InterPro" id="IPR000863">
    <property type="entry name" value="Sulfotransferase_dom"/>
</dbReference>
<evidence type="ECO:0000313" key="5">
    <source>
        <dbReference type="Proteomes" id="UP001186944"/>
    </source>
</evidence>
<comment type="similarity">
    <text evidence="1">Belongs to the sulfotransferase 1 family.</text>
</comment>
<evidence type="ECO:0000313" key="4">
    <source>
        <dbReference type="EMBL" id="KAK3107048.1"/>
    </source>
</evidence>
<evidence type="ECO:0000256" key="1">
    <source>
        <dbReference type="ARBA" id="ARBA00005771"/>
    </source>
</evidence>
<comment type="caution">
    <text evidence="4">The sequence shown here is derived from an EMBL/GenBank/DDBJ whole genome shotgun (WGS) entry which is preliminary data.</text>
</comment>
<dbReference type="GO" id="GO:0008146">
    <property type="term" value="F:sulfotransferase activity"/>
    <property type="evidence" value="ECO:0007669"/>
    <property type="project" value="InterPro"/>
</dbReference>
<organism evidence="4 5">
    <name type="scientific">Pinctada imbricata</name>
    <name type="common">Atlantic pearl-oyster</name>
    <name type="synonym">Pinctada martensii</name>
    <dbReference type="NCBI Taxonomy" id="66713"/>
    <lineage>
        <taxon>Eukaryota</taxon>
        <taxon>Metazoa</taxon>
        <taxon>Spiralia</taxon>
        <taxon>Lophotrochozoa</taxon>
        <taxon>Mollusca</taxon>
        <taxon>Bivalvia</taxon>
        <taxon>Autobranchia</taxon>
        <taxon>Pteriomorphia</taxon>
        <taxon>Pterioida</taxon>
        <taxon>Pterioidea</taxon>
        <taxon>Pteriidae</taxon>
        <taxon>Pinctada</taxon>
    </lineage>
</organism>
<dbReference type="Proteomes" id="UP001186944">
    <property type="component" value="Unassembled WGS sequence"/>
</dbReference>
<keyword evidence="5" id="KW-1185">Reference proteome</keyword>
<dbReference type="InterPro" id="IPR027417">
    <property type="entry name" value="P-loop_NTPase"/>
</dbReference>
<dbReference type="SUPFAM" id="SSF52540">
    <property type="entry name" value="P-loop containing nucleoside triphosphate hydrolases"/>
    <property type="match status" value="1"/>
</dbReference>
<dbReference type="PANTHER" id="PTHR11783">
    <property type="entry name" value="SULFOTRANSFERASE SULT"/>
    <property type="match status" value="1"/>
</dbReference>
<dbReference type="EMBL" id="VSWD01000002">
    <property type="protein sequence ID" value="KAK3107048.1"/>
    <property type="molecule type" value="Genomic_DNA"/>
</dbReference>
<dbReference type="AlphaFoldDB" id="A0AA88YJV4"/>
<sequence length="316" mass="36344">MADLKEDRFIEKIGDLEFDFTTINGIGIPTFPSSLAPGGILQRVKDIQNLECRHDDVILATYPKSGTHWASEILNMLVRGNADYAKEAKINGMLEFLPDLAIIDRLDSPRILNTHLPYQWLPKKHLETGGKIINVTRNPKDVSVSAYYFVLEGLYLGAKTKDMTWSQFFDHYLMGKTCLYGTWFDYTKEMEKAKSENENIYTIQYEALKKNPIQEIKGLATFLPVKTSDELVTEIAAQCEIGNLKKATKEVKKLPPEIMKIIEERMKVDPDFRPPNIYRKGIVGDWKNHFTVSQNERFDALYKEEMKDSSVEVIYE</sequence>
<proteinExistence type="inferred from homology"/>